<sequence length="331" mass="37152">MKRIQQLLFFLTATLVALTGCRESPTEEAVAPRGVAVEIAVRPDRMQESTRSTDEEAIDDLNFYLYDSRGELLLHRYQQATTLRFEVVPGHYRMRLAANLGRDLGENPSEEELRISGAESYERLPMAAEEDLDVTAAGASPSTVEVRRCVAKVSYEINVKDPNIELRSVQLISRPRTAVLFDPEAAPSSDPADYTDSPETTLTGTTASDACYLLPNLQGTVSSITDQRQKSPENAPEHASYLLIRAANGSRNLLYTVYLGGNNTSDFNVRANVHYTFRISILGDNEIDTRVYSYSIQVWDDFDDYRFGDYASTKERPCCISTWRTTTRNCR</sequence>
<feature type="region of interest" description="Disordered" evidence="1">
    <location>
        <begin position="182"/>
        <end position="201"/>
    </location>
</feature>
<reference evidence="3" key="1">
    <citation type="journal article" date="2013" name="Environ. Microbiol.">
        <title>Microbiota from the distal guts of lean and obese adolescents exhibit partial functional redundancy besides clear differences in community structure.</title>
        <authorList>
            <person name="Ferrer M."/>
            <person name="Ruiz A."/>
            <person name="Lanza F."/>
            <person name="Haange S.B."/>
            <person name="Oberbach A."/>
            <person name="Till H."/>
            <person name="Bargiela R."/>
            <person name="Campoy C."/>
            <person name="Segura M.T."/>
            <person name="Richter M."/>
            <person name="von Bergen M."/>
            <person name="Seifert J."/>
            <person name="Suarez A."/>
        </authorList>
    </citation>
    <scope>NUCLEOTIDE SEQUENCE</scope>
</reference>
<evidence type="ECO:0000313" key="3">
    <source>
        <dbReference type="EMBL" id="EKC76259.1"/>
    </source>
</evidence>
<dbReference type="PROSITE" id="PS51257">
    <property type="entry name" value="PROKAR_LIPOPROTEIN"/>
    <property type="match status" value="1"/>
</dbReference>
<feature type="domain" description="DUF4906" evidence="2">
    <location>
        <begin position="208"/>
        <end position="279"/>
    </location>
</feature>
<protein>
    <recommendedName>
        <fullName evidence="2">DUF4906 domain-containing protein</fullName>
    </recommendedName>
</protein>
<evidence type="ECO:0000256" key="1">
    <source>
        <dbReference type="SAM" id="MobiDB-lite"/>
    </source>
</evidence>
<evidence type="ECO:0000259" key="2">
    <source>
        <dbReference type="Pfam" id="PF16249"/>
    </source>
</evidence>
<dbReference type="EMBL" id="AJWY01003141">
    <property type="protein sequence ID" value="EKC76259.1"/>
    <property type="molecule type" value="Genomic_DNA"/>
</dbReference>
<organism evidence="3">
    <name type="scientific">human gut metagenome</name>
    <dbReference type="NCBI Taxonomy" id="408170"/>
    <lineage>
        <taxon>unclassified sequences</taxon>
        <taxon>metagenomes</taxon>
        <taxon>organismal metagenomes</taxon>
    </lineage>
</organism>
<accession>K1U8F1</accession>
<name>K1U8F1_9ZZZZ</name>
<comment type="caution">
    <text evidence="3">The sequence shown here is derived from an EMBL/GenBank/DDBJ whole genome shotgun (WGS) entry which is preliminary data.</text>
</comment>
<proteinExistence type="predicted"/>
<dbReference type="Pfam" id="PF16249">
    <property type="entry name" value="DUF4906"/>
    <property type="match status" value="1"/>
</dbReference>
<gene>
    <name evidence="3" type="ORF">LEA_04798</name>
</gene>
<dbReference type="InterPro" id="IPR032594">
    <property type="entry name" value="DUF4906"/>
</dbReference>
<dbReference type="AlphaFoldDB" id="K1U8F1"/>